<sequence>MRAKSKSNFSARSLARATGPLQPKCPSSAAKAARASCGSHEPGQAQGRKSTGLEPELGDVSARADVTTRRLQR</sequence>
<dbReference type="AlphaFoldDB" id="A0AAD4ZJ92"/>
<protein>
    <submittedName>
        <fullName evidence="2">Uncharacterized protein</fullName>
    </submittedName>
</protein>
<gene>
    <name evidence="2" type="ORF">L3X38_001689</name>
</gene>
<reference evidence="2 3" key="1">
    <citation type="journal article" date="2022" name="G3 (Bethesda)">
        <title>Whole-genome sequence and methylome profiling of the almond [Prunus dulcis (Mill.) D.A. Webb] cultivar 'Nonpareil'.</title>
        <authorList>
            <person name="D'Amico-Willman K.M."/>
            <person name="Ouma W.Z."/>
            <person name="Meulia T."/>
            <person name="Sideli G.M."/>
            <person name="Gradziel T.M."/>
            <person name="Fresnedo-Ramirez J."/>
        </authorList>
    </citation>
    <scope>NUCLEOTIDE SEQUENCE [LARGE SCALE GENOMIC DNA]</scope>
    <source>
        <strain evidence="2">Clone GOH B32 T37-40</strain>
    </source>
</reference>
<evidence type="ECO:0000256" key="1">
    <source>
        <dbReference type="SAM" id="MobiDB-lite"/>
    </source>
</evidence>
<evidence type="ECO:0000313" key="2">
    <source>
        <dbReference type="EMBL" id="KAI5348802.1"/>
    </source>
</evidence>
<name>A0AAD4ZJ92_PRUDU</name>
<organism evidence="2 3">
    <name type="scientific">Prunus dulcis</name>
    <name type="common">Almond</name>
    <name type="synonym">Amygdalus dulcis</name>
    <dbReference type="NCBI Taxonomy" id="3755"/>
    <lineage>
        <taxon>Eukaryota</taxon>
        <taxon>Viridiplantae</taxon>
        <taxon>Streptophyta</taxon>
        <taxon>Embryophyta</taxon>
        <taxon>Tracheophyta</taxon>
        <taxon>Spermatophyta</taxon>
        <taxon>Magnoliopsida</taxon>
        <taxon>eudicotyledons</taxon>
        <taxon>Gunneridae</taxon>
        <taxon>Pentapetalae</taxon>
        <taxon>rosids</taxon>
        <taxon>fabids</taxon>
        <taxon>Rosales</taxon>
        <taxon>Rosaceae</taxon>
        <taxon>Amygdaloideae</taxon>
        <taxon>Amygdaleae</taxon>
        <taxon>Prunus</taxon>
    </lineage>
</organism>
<accession>A0AAD4ZJ92</accession>
<feature type="compositionally biased region" description="Polar residues" evidence="1">
    <location>
        <begin position="1"/>
        <end position="11"/>
    </location>
</feature>
<dbReference type="EMBL" id="JAJFAZ020000001">
    <property type="protein sequence ID" value="KAI5348802.1"/>
    <property type="molecule type" value="Genomic_DNA"/>
</dbReference>
<keyword evidence="3" id="KW-1185">Reference proteome</keyword>
<proteinExistence type="predicted"/>
<feature type="region of interest" description="Disordered" evidence="1">
    <location>
        <begin position="1"/>
        <end position="73"/>
    </location>
</feature>
<dbReference type="Proteomes" id="UP001054821">
    <property type="component" value="Chromosome 1"/>
</dbReference>
<evidence type="ECO:0000313" key="3">
    <source>
        <dbReference type="Proteomes" id="UP001054821"/>
    </source>
</evidence>
<comment type="caution">
    <text evidence="2">The sequence shown here is derived from an EMBL/GenBank/DDBJ whole genome shotgun (WGS) entry which is preliminary data.</text>
</comment>